<keyword evidence="3" id="KW-1185">Reference proteome</keyword>
<dbReference type="EMBL" id="VUNM01000006">
    <property type="protein sequence ID" value="MST88800.1"/>
    <property type="molecule type" value="Genomic_DNA"/>
</dbReference>
<gene>
    <name evidence="2" type="ORF">FYJ79_04280</name>
</gene>
<dbReference type="AlphaFoldDB" id="A0A844FTS1"/>
<name>A0A844FTS1_9FIRM</name>
<comment type="caution">
    <text evidence="2">The sequence shown here is derived from an EMBL/GenBank/DDBJ whole genome shotgun (WGS) entry which is preliminary data.</text>
</comment>
<evidence type="ECO:0000259" key="1">
    <source>
        <dbReference type="SMART" id="SM00966"/>
    </source>
</evidence>
<feature type="domain" description="SpoVT-AbrB" evidence="1">
    <location>
        <begin position="9"/>
        <end position="56"/>
    </location>
</feature>
<dbReference type="GO" id="GO:0003677">
    <property type="term" value="F:DNA binding"/>
    <property type="evidence" value="ECO:0007669"/>
    <property type="project" value="UniProtKB-KW"/>
</dbReference>
<dbReference type="PANTHER" id="PTHR40516:SF1">
    <property type="entry name" value="ANTITOXIN CHPS-RELATED"/>
    <property type="match status" value="1"/>
</dbReference>
<dbReference type="GO" id="GO:0097351">
    <property type="term" value="F:toxin sequestering activity"/>
    <property type="evidence" value="ECO:0007669"/>
    <property type="project" value="InterPro"/>
</dbReference>
<dbReference type="PANTHER" id="PTHR40516">
    <property type="entry name" value="ANTITOXIN CHPS-RELATED"/>
    <property type="match status" value="1"/>
</dbReference>
<dbReference type="Proteomes" id="UP000442619">
    <property type="component" value="Unassembled WGS sequence"/>
</dbReference>
<protein>
    <submittedName>
        <fullName evidence="2">AbrB/MazE/SpoVT family DNA-binding domain-containing protein</fullName>
    </submittedName>
</protein>
<evidence type="ECO:0000313" key="2">
    <source>
        <dbReference type="EMBL" id="MST88800.1"/>
    </source>
</evidence>
<sequence>MICMEQKITKWGNSLAVRLPKHLCDDLDLSNGSTVDIRKSDDGLSIIITAKKERKTIDELFEGYDGPKLKEVDFGEPEGREVW</sequence>
<dbReference type="InterPro" id="IPR037914">
    <property type="entry name" value="SpoVT-AbrB_sf"/>
</dbReference>
<accession>A0A844FTS1</accession>
<keyword evidence="2" id="KW-0238">DNA-binding</keyword>
<dbReference type="InterPro" id="IPR039052">
    <property type="entry name" value="Antitox_PemI-like"/>
</dbReference>
<dbReference type="SMART" id="SM00966">
    <property type="entry name" value="SpoVT_AbrB"/>
    <property type="match status" value="1"/>
</dbReference>
<dbReference type="InterPro" id="IPR007159">
    <property type="entry name" value="SpoVT-AbrB_dom"/>
</dbReference>
<reference evidence="2 3" key="1">
    <citation type="submission" date="2019-08" db="EMBL/GenBank/DDBJ databases">
        <title>In-depth cultivation of the pig gut microbiome towards novel bacterial diversity and tailored functional studies.</title>
        <authorList>
            <person name="Wylensek D."/>
            <person name="Hitch T.C.A."/>
            <person name="Clavel T."/>
        </authorList>
    </citation>
    <scope>NUCLEOTIDE SEQUENCE [LARGE SCALE GENOMIC DNA]</scope>
    <source>
        <strain evidence="2 3">CA-Schmier-601-WT-3</strain>
    </source>
</reference>
<organism evidence="2 3">
    <name type="scientific">Sharpea porci</name>
    <dbReference type="NCBI Taxonomy" id="2652286"/>
    <lineage>
        <taxon>Bacteria</taxon>
        <taxon>Bacillati</taxon>
        <taxon>Bacillota</taxon>
        <taxon>Erysipelotrichia</taxon>
        <taxon>Erysipelotrichales</taxon>
        <taxon>Coprobacillaceae</taxon>
        <taxon>Sharpea</taxon>
    </lineage>
</organism>
<dbReference type="Gene3D" id="2.10.260.10">
    <property type="match status" value="1"/>
</dbReference>
<dbReference type="SUPFAM" id="SSF89447">
    <property type="entry name" value="AbrB/MazE/MraZ-like"/>
    <property type="match status" value="1"/>
</dbReference>
<evidence type="ECO:0000313" key="3">
    <source>
        <dbReference type="Proteomes" id="UP000442619"/>
    </source>
</evidence>
<proteinExistence type="predicted"/>
<dbReference type="Pfam" id="PF04014">
    <property type="entry name" value="MazE_antitoxin"/>
    <property type="match status" value="1"/>
</dbReference>